<feature type="binding site" evidence="15">
    <location>
        <position position="466"/>
    </location>
    <ligand>
        <name>ATP</name>
        <dbReference type="ChEBI" id="CHEBI:30616"/>
    </ligand>
</feature>
<dbReference type="Pfam" id="PF07714">
    <property type="entry name" value="PK_Tyr_Ser-Thr"/>
    <property type="match status" value="1"/>
</dbReference>
<dbReference type="SUPFAM" id="SSF56112">
    <property type="entry name" value="Protein kinase-like (PK-like)"/>
    <property type="match status" value="1"/>
</dbReference>
<dbReference type="Gene3D" id="1.10.510.10">
    <property type="entry name" value="Transferase(Phosphotransferase) domain 1"/>
    <property type="match status" value="1"/>
</dbReference>
<dbReference type="GO" id="GO:0005524">
    <property type="term" value="F:ATP binding"/>
    <property type="evidence" value="ECO:0007669"/>
    <property type="project" value="UniProtKB-UniRule"/>
</dbReference>
<dbReference type="SMART" id="SM00179">
    <property type="entry name" value="EGF_CA"/>
    <property type="match status" value="1"/>
</dbReference>
<dbReference type="PROSITE" id="PS01186">
    <property type="entry name" value="EGF_2"/>
    <property type="match status" value="1"/>
</dbReference>
<keyword evidence="3 14" id="KW-0245">EGF-like domain</keyword>
<keyword evidence="9 15" id="KW-0067">ATP-binding</keyword>
<proteinExistence type="predicted"/>
<dbReference type="Proteomes" id="UP001140206">
    <property type="component" value="Unassembled WGS sequence"/>
</dbReference>
<dbReference type="SMART" id="SM00220">
    <property type="entry name" value="S_TKc"/>
    <property type="match status" value="1"/>
</dbReference>
<evidence type="ECO:0000256" key="17">
    <source>
        <dbReference type="SAM" id="Phobius"/>
    </source>
</evidence>
<evidence type="ECO:0000256" key="11">
    <source>
        <dbReference type="ARBA" id="ARBA00023136"/>
    </source>
</evidence>
<dbReference type="InterPro" id="IPR018097">
    <property type="entry name" value="EGF_Ca-bd_CS"/>
</dbReference>
<dbReference type="InterPro" id="IPR000742">
    <property type="entry name" value="EGF"/>
</dbReference>
<evidence type="ECO:0000256" key="15">
    <source>
        <dbReference type="PROSITE-ProRule" id="PRU10141"/>
    </source>
</evidence>
<evidence type="ECO:0000256" key="2">
    <source>
        <dbReference type="ARBA" id="ARBA00022527"/>
    </source>
</evidence>
<dbReference type="SUPFAM" id="SSF57196">
    <property type="entry name" value="EGF/Laminin"/>
    <property type="match status" value="1"/>
</dbReference>
<dbReference type="SMART" id="SM00181">
    <property type="entry name" value="EGF"/>
    <property type="match status" value="2"/>
</dbReference>
<dbReference type="AlphaFoldDB" id="A0AAV8BNI3"/>
<feature type="region of interest" description="Disordered" evidence="16">
    <location>
        <begin position="696"/>
        <end position="716"/>
    </location>
</feature>
<dbReference type="Pfam" id="PF07645">
    <property type="entry name" value="EGF_CA"/>
    <property type="match status" value="1"/>
</dbReference>
<dbReference type="PROSITE" id="PS00108">
    <property type="entry name" value="PROTEIN_KINASE_ST"/>
    <property type="match status" value="1"/>
</dbReference>
<feature type="transmembrane region" description="Helical" evidence="17">
    <location>
        <begin position="357"/>
        <end position="385"/>
    </location>
</feature>
<keyword evidence="11 17" id="KW-0472">Membrane</keyword>
<dbReference type="InterPro" id="IPR008271">
    <property type="entry name" value="Ser/Thr_kinase_AS"/>
</dbReference>
<dbReference type="PROSITE" id="PS50026">
    <property type="entry name" value="EGF_3"/>
    <property type="match status" value="1"/>
</dbReference>
<keyword evidence="12" id="KW-1015">Disulfide bond</keyword>
<dbReference type="Gene3D" id="3.30.200.20">
    <property type="entry name" value="Phosphorylase Kinase, domain 1"/>
    <property type="match status" value="1"/>
</dbReference>
<dbReference type="EMBL" id="JAMFTS010000031">
    <property type="protein sequence ID" value="KAJ4744659.1"/>
    <property type="molecule type" value="Genomic_DNA"/>
</dbReference>
<evidence type="ECO:0000256" key="3">
    <source>
        <dbReference type="ARBA" id="ARBA00022536"/>
    </source>
</evidence>
<dbReference type="GO" id="GO:0030247">
    <property type="term" value="F:polysaccharide binding"/>
    <property type="evidence" value="ECO:0007669"/>
    <property type="project" value="InterPro"/>
</dbReference>
<dbReference type="PROSITE" id="PS50011">
    <property type="entry name" value="PROTEIN_KINASE_DOM"/>
    <property type="match status" value="1"/>
</dbReference>
<dbReference type="PROSITE" id="PS01187">
    <property type="entry name" value="EGF_CA"/>
    <property type="match status" value="1"/>
</dbReference>
<evidence type="ECO:0000256" key="6">
    <source>
        <dbReference type="ARBA" id="ARBA00022729"/>
    </source>
</evidence>
<evidence type="ECO:0000259" key="19">
    <source>
        <dbReference type="PROSITE" id="PS50026"/>
    </source>
</evidence>
<evidence type="ECO:0000256" key="1">
    <source>
        <dbReference type="ARBA" id="ARBA00004479"/>
    </source>
</evidence>
<evidence type="ECO:0000313" key="21">
    <source>
        <dbReference type="Proteomes" id="UP001140206"/>
    </source>
</evidence>
<dbReference type="PROSITE" id="PS00010">
    <property type="entry name" value="ASX_HYDROXYL"/>
    <property type="match status" value="1"/>
</dbReference>
<dbReference type="GO" id="GO:0007166">
    <property type="term" value="P:cell surface receptor signaling pathway"/>
    <property type="evidence" value="ECO:0007669"/>
    <property type="project" value="InterPro"/>
</dbReference>
<dbReference type="PROSITE" id="PS00107">
    <property type="entry name" value="PROTEIN_KINASE_ATP"/>
    <property type="match status" value="1"/>
</dbReference>
<dbReference type="Gene3D" id="2.10.25.10">
    <property type="entry name" value="Laminin"/>
    <property type="match status" value="1"/>
</dbReference>
<dbReference type="Pfam" id="PF13947">
    <property type="entry name" value="GUB_WAK_bind"/>
    <property type="match status" value="1"/>
</dbReference>
<dbReference type="CDD" id="cd00054">
    <property type="entry name" value="EGF_CA"/>
    <property type="match status" value="1"/>
</dbReference>
<evidence type="ECO:0000256" key="5">
    <source>
        <dbReference type="ARBA" id="ARBA00022692"/>
    </source>
</evidence>
<comment type="subcellular location">
    <subcellularLocation>
        <location evidence="1">Membrane</location>
        <topology evidence="1">Single-pass type I membrane protein</topology>
    </subcellularLocation>
</comment>
<reference evidence="20" key="1">
    <citation type="submission" date="2022-08" db="EMBL/GenBank/DDBJ databases">
        <authorList>
            <person name="Marques A."/>
        </authorList>
    </citation>
    <scope>NUCLEOTIDE SEQUENCE</scope>
    <source>
        <strain evidence="20">RhyPub2mFocal</strain>
        <tissue evidence="20">Leaves</tissue>
    </source>
</reference>
<dbReference type="GO" id="GO:0004674">
    <property type="term" value="F:protein serine/threonine kinase activity"/>
    <property type="evidence" value="ECO:0007669"/>
    <property type="project" value="UniProtKB-KW"/>
</dbReference>
<organism evidence="20 21">
    <name type="scientific">Rhynchospora pubera</name>
    <dbReference type="NCBI Taxonomy" id="906938"/>
    <lineage>
        <taxon>Eukaryota</taxon>
        <taxon>Viridiplantae</taxon>
        <taxon>Streptophyta</taxon>
        <taxon>Embryophyta</taxon>
        <taxon>Tracheophyta</taxon>
        <taxon>Spermatophyta</taxon>
        <taxon>Magnoliopsida</taxon>
        <taxon>Liliopsida</taxon>
        <taxon>Poales</taxon>
        <taxon>Cyperaceae</taxon>
        <taxon>Cyperoideae</taxon>
        <taxon>Rhynchosporeae</taxon>
        <taxon>Rhynchospora</taxon>
    </lineage>
</organism>
<dbReference type="InterPro" id="IPR011009">
    <property type="entry name" value="Kinase-like_dom_sf"/>
</dbReference>
<evidence type="ECO:0000256" key="16">
    <source>
        <dbReference type="SAM" id="MobiDB-lite"/>
    </source>
</evidence>
<gene>
    <name evidence="20" type="ORF">LUZ62_005695</name>
</gene>
<dbReference type="InterPro" id="IPR001881">
    <property type="entry name" value="EGF-like_Ca-bd_dom"/>
</dbReference>
<evidence type="ECO:0000256" key="10">
    <source>
        <dbReference type="ARBA" id="ARBA00022989"/>
    </source>
</evidence>
<evidence type="ECO:0000256" key="13">
    <source>
        <dbReference type="ARBA" id="ARBA00023180"/>
    </source>
</evidence>
<feature type="domain" description="Protein kinase" evidence="18">
    <location>
        <begin position="438"/>
        <end position="716"/>
    </location>
</feature>
<keyword evidence="5 17" id="KW-0812">Transmembrane</keyword>
<sequence>MDKSHKTKRISLQAVRTTYTIVALSHLLIVLASKSANTNNPSGIALPGCPDSCNGVPIPYPFGIGRSCCLSEDFEVSCNATTNDTYTDPYLFGTVPILNISITLGQARISNPISYQCYNISTKEEETITYYAMLSGSSFRFNDNKNKFMVIGCDTLAFASFSTDQNSISVGCSSRCSNLQGLTNGSCSGLGCCQTVIPKGTTIIHVDFDASYNNSNVHSFSPCGYAMLMEDDGFMFDTTYITTDDLKGREMPLVIDWAIGNTACDVAQNNRSAYACISSNSVCLNSSGGPGYLCNCSHGYQGNPYLDGGCQDVDECANNNPCSKHGKCHNTDGGYRCSCHFGWRIKTYNECELNLQLVIGITIAVAVCGAGTMLVPLILAIWTILRRQEVRRNEKIKQKYFNQNQGLLQQQLMSSTEDTTGRMKIFSLEELEKATNKFDQARILGCGGHGTVYKGILSDLRVVAIKRSNIITQSEIDQFINEVVILSQINHRNVVKLLGCCLETEVPLLVYEFISNGTLSDHLHAQGELSLSWKDQIRISLETARAVSYLHSAASMSVFHRDLKCSNILLDDCLIAKLSDFGTSKSVHIDQTGVTTLIQGTYGYLDPEYYHTGRLTEKSDVYSFGWRRGQNPKEQIEEVAVLAERCLRLRGEERPGMKEVAMRLEMIWDSKKVSAHPSLSPSQSLGEQRCDLKIVEAGEDSSSLPNEKLSSVKVGR</sequence>
<evidence type="ECO:0000256" key="8">
    <source>
        <dbReference type="ARBA" id="ARBA00022777"/>
    </source>
</evidence>
<dbReference type="GO" id="GO:0005886">
    <property type="term" value="C:plasma membrane"/>
    <property type="evidence" value="ECO:0007669"/>
    <property type="project" value="TreeGrafter"/>
</dbReference>
<evidence type="ECO:0000256" key="7">
    <source>
        <dbReference type="ARBA" id="ARBA00022741"/>
    </source>
</evidence>
<dbReference type="PANTHER" id="PTHR27005:SF436">
    <property type="entry name" value="WALL-ASSOCIATED RECEPTOR KINASE-LIKE PROTEIN 9"/>
    <property type="match status" value="1"/>
</dbReference>
<dbReference type="InterPro" id="IPR017441">
    <property type="entry name" value="Protein_kinase_ATP_BS"/>
</dbReference>
<dbReference type="InterPro" id="IPR049883">
    <property type="entry name" value="NOTCH1_EGF-like"/>
</dbReference>
<keyword evidence="21" id="KW-1185">Reference proteome</keyword>
<dbReference type="InterPro" id="IPR045274">
    <property type="entry name" value="WAK-like"/>
</dbReference>
<name>A0AAV8BNI3_9POAL</name>
<keyword evidence="8 20" id="KW-0418">Kinase</keyword>
<keyword evidence="4" id="KW-0808">Transferase</keyword>
<feature type="compositionally biased region" description="Polar residues" evidence="16">
    <location>
        <begin position="700"/>
        <end position="709"/>
    </location>
</feature>
<dbReference type="PANTHER" id="PTHR27005">
    <property type="entry name" value="WALL-ASSOCIATED RECEPTOR KINASE-LIKE 21"/>
    <property type="match status" value="1"/>
</dbReference>
<protein>
    <submittedName>
        <fullName evidence="20">Wall-associated kinase family protein</fullName>
    </submittedName>
</protein>
<keyword evidence="10 17" id="KW-1133">Transmembrane helix</keyword>
<keyword evidence="7 15" id="KW-0547">Nucleotide-binding</keyword>
<feature type="domain" description="EGF-like" evidence="19">
    <location>
        <begin position="312"/>
        <end position="352"/>
    </location>
</feature>
<dbReference type="GO" id="GO:0005509">
    <property type="term" value="F:calcium ion binding"/>
    <property type="evidence" value="ECO:0007669"/>
    <property type="project" value="InterPro"/>
</dbReference>
<comment type="caution">
    <text evidence="14">Lacks conserved residue(s) required for the propagation of feature annotation.</text>
</comment>
<dbReference type="InterPro" id="IPR001245">
    <property type="entry name" value="Ser-Thr/Tyr_kinase_cat_dom"/>
</dbReference>
<dbReference type="InterPro" id="IPR025287">
    <property type="entry name" value="WAK_GUB"/>
</dbReference>
<comment type="caution">
    <text evidence="20">The sequence shown here is derived from an EMBL/GenBank/DDBJ whole genome shotgun (WGS) entry which is preliminary data.</text>
</comment>
<evidence type="ECO:0000313" key="20">
    <source>
        <dbReference type="EMBL" id="KAJ4744659.1"/>
    </source>
</evidence>
<evidence type="ECO:0000256" key="12">
    <source>
        <dbReference type="ARBA" id="ARBA00023157"/>
    </source>
</evidence>
<evidence type="ECO:0000256" key="14">
    <source>
        <dbReference type="PROSITE-ProRule" id="PRU00076"/>
    </source>
</evidence>
<accession>A0AAV8BNI3</accession>
<evidence type="ECO:0000259" key="18">
    <source>
        <dbReference type="PROSITE" id="PS50011"/>
    </source>
</evidence>
<dbReference type="InterPro" id="IPR000719">
    <property type="entry name" value="Prot_kinase_dom"/>
</dbReference>
<keyword evidence="6" id="KW-0732">Signal</keyword>
<evidence type="ECO:0000256" key="4">
    <source>
        <dbReference type="ARBA" id="ARBA00022679"/>
    </source>
</evidence>
<dbReference type="FunFam" id="3.30.200.20:FF:000043">
    <property type="entry name" value="Wall-associated receptor kinase 2"/>
    <property type="match status" value="1"/>
</dbReference>
<keyword evidence="2" id="KW-0723">Serine/threonine-protein kinase</keyword>
<evidence type="ECO:0000256" key="9">
    <source>
        <dbReference type="ARBA" id="ARBA00022840"/>
    </source>
</evidence>
<keyword evidence="13" id="KW-0325">Glycoprotein</keyword>
<dbReference type="FunFam" id="2.10.25.10:FF:000628">
    <property type="entry name" value="Wall-associated receptor kinase 2"/>
    <property type="match status" value="1"/>
</dbReference>
<dbReference type="InterPro" id="IPR000152">
    <property type="entry name" value="EGF-type_Asp/Asn_hydroxyl_site"/>
</dbReference>